<proteinExistence type="predicted"/>
<dbReference type="GO" id="GO:0003700">
    <property type="term" value="F:DNA-binding transcription factor activity"/>
    <property type="evidence" value="ECO:0007669"/>
    <property type="project" value="InterPro"/>
</dbReference>
<dbReference type="Gene3D" id="1.10.1660.10">
    <property type="match status" value="1"/>
</dbReference>
<gene>
    <name evidence="6" type="ORF">HKN21_06155</name>
</gene>
<dbReference type="Pfam" id="PF02310">
    <property type="entry name" value="B12-binding"/>
    <property type="match status" value="1"/>
</dbReference>
<evidence type="ECO:0000256" key="1">
    <source>
        <dbReference type="ARBA" id="ARBA00023015"/>
    </source>
</evidence>
<dbReference type="Pfam" id="PF13411">
    <property type="entry name" value="MerR_1"/>
    <property type="match status" value="1"/>
</dbReference>
<feature type="domain" description="HTH merR-type" evidence="4">
    <location>
        <begin position="10"/>
        <end position="79"/>
    </location>
</feature>
<dbReference type="InterPro" id="IPR000551">
    <property type="entry name" value="MerR-type_HTH_dom"/>
</dbReference>
<dbReference type="InterPro" id="IPR006158">
    <property type="entry name" value="Cobalamin-bd"/>
</dbReference>
<dbReference type="InterPro" id="IPR009061">
    <property type="entry name" value="DNA-bd_dom_put_sf"/>
</dbReference>
<dbReference type="Gene3D" id="3.40.50.280">
    <property type="entry name" value="Cobalamin-binding domain"/>
    <property type="match status" value="1"/>
</dbReference>
<dbReference type="InterPro" id="IPR003759">
    <property type="entry name" value="Cbl-bd_cap"/>
</dbReference>
<dbReference type="SUPFAM" id="SSF46955">
    <property type="entry name" value="Putative DNA-binding domain"/>
    <property type="match status" value="1"/>
</dbReference>
<evidence type="ECO:0000256" key="2">
    <source>
        <dbReference type="ARBA" id="ARBA00023125"/>
    </source>
</evidence>
<dbReference type="Gene3D" id="1.10.1240.10">
    <property type="entry name" value="Methionine synthase domain"/>
    <property type="match status" value="1"/>
</dbReference>
<dbReference type="GO" id="GO:0046872">
    <property type="term" value="F:metal ion binding"/>
    <property type="evidence" value="ECO:0007669"/>
    <property type="project" value="InterPro"/>
</dbReference>
<reference evidence="6 7" key="1">
    <citation type="submission" date="2020-03" db="EMBL/GenBank/DDBJ databases">
        <title>Metabolic flexibility allows generalist bacteria to become dominant in a frequently disturbed ecosystem.</title>
        <authorList>
            <person name="Chen Y.-J."/>
            <person name="Leung P.M."/>
            <person name="Bay S.K."/>
            <person name="Hugenholtz P."/>
            <person name="Kessler A.J."/>
            <person name="Shelley G."/>
            <person name="Waite D.W."/>
            <person name="Cook P.L."/>
            <person name="Greening C."/>
        </authorList>
    </citation>
    <scope>NUCLEOTIDE SEQUENCE [LARGE SCALE GENOMIC DNA]</scope>
    <source>
        <strain evidence="6">SS_bin_28</strain>
    </source>
</reference>
<dbReference type="InterPro" id="IPR036724">
    <property type="entry name" value="Cobalamin-bd_sf"/>
</dbReference>
<dbReference type="InterPro" id="IPR047057">
    <property type="entry name" value="MerR_fam"/>
</dbReference>
<dbReference type="GO" id="GO:0031419">
    <property type="term" value="F:cobalamin binding"/>
    <property type="evidence" value="ECO:0007669"/>
    <property type="project" value="InterPro"/>
</dbReference>
<dbReference type="GO" id="GO:0003677">
    <property type="term" value="F:DNA binding"/>
    <property type="evidence" value="ECO:0007669"/>
    <property type="project" value="UniProtKB-KW"/>
</dbReference>
<dbReference type="Pfam" id="PF02607">
    <property type="entry name" value="B12-binding_2"/>
    <property type="match status" value="1"/>
</dbReference>
<organism evidence="6 7">
    <name type="scientific">Eiseniibacteriota bacterium</name>
    <dbReference type="NCBI Taxonomy" id="2212470"/>
    <lineage>
        <taxon>Bacteria</taxon>
        <taxon>Candidatus Eiseniibacteriota</taxon>
    </lineage>
</organism>
<keyword evidence="2" id="KW-0238">DNA-binding</keyword>
<name>A0A7Y2H248_UNCEI</name>
<evidence type="ECO:0000313" key="7">
    <source>
        <dbReference type="Proteomes" id="UP000547674"/>
    </source>
</evidence>
<keyword evidence="1" id="KW-0805">Transcription regulation</keyword>
<feature type="domain" description="B12-binding" evidence="5">
    <location>
        <begin position="187"/>
        <end position="311"/>
    </location>
</feature>
<evidence type="ECO:0000313" key="6">
    <source>
        <dbReference type="EMBL" id="NNF06323.1"/>
    </source>
</evidence>
<dbReference type="PROSITE" id="PS50937">
    <property type="entry name" value="HTH_MERR_2"/>
    <property type="match status" value="1"/>
</dbReference>
<dbReference type="SUPFAM" id="SSF52242">
    <property type="entry name" value="Cobalamin (vitamin B12)-binding domain"/>
    <property type="match status" value="1"/>
</dbReference>
<evidence type="ECO:0000259" key="4">
    <source>
        <dbReference type="PROSITE" id="PS50937"/>
    </source>
</evidence>
<protein>
    <submittedName>
        <fullName evidence="6">MerR family transcriptional regulator</fullName>
    </submittedName>
</protein>
<comment type="caution">
    <text evidence="6">The sequence shown here is derived from an EMBL/GenBank/DDBJ whole genome shotgun (WGS) entry which is preliminary data.</text>
</comment>
<evidence type="ECO:0000259" key="5">
    <source>
        <dbReference type="PROSITE" id="PS51332"/>
    </source>
</evidence>
<dbReference type="EMBL" id="JABDJR010000232">
    <property type="protein sequence ID" value="NNF06323.1"/>
    <property type="molecule type" value="Genomic_DNA"/>
</dbReference>
<dbReference type="CDD" id="cd02065">
    <property type="entry name" value="B12-binding_like"/>
    <property type="match status" value="1"/>
</dbReference>
<keyword evidence="3" id="KW-0804">Transcription</keyword>
<evidence type="ECO:0000256" key="3">
    <source>
        <dbReference type="ARBA" id="ARBA00023163"/>
    </source>
</evidence>
<dbReference type="AlphaFoldDB" id="A0A7Y2H248"/>
<accession>A0A7Y2H248</accession>
<dbReference type="PANTHER" id="PTHR30204">
    <property type="entry name" value="REDOX-CYCLING DRUG-SENSING TRANSCRIPTIONAL ACTIVATOR SOXR"/>
    <property type="match status" value="1"/>
</dbReference>
<dbReference type="PANTHER" id="PTHR30204:SF67">
    <property type="entry name" value="HTH-TYPE TRANSCRIPTIONAL REGULATOR MLRA-RELATED"/>
    <property type="match status" value="1"/>
</dbReference>
<sequence length="311" mass="33655">MEKQTIQTIGHPIQVVSRRTGLTTDRIRAWERRYKVVIPRRTETGRRLYSDDDVGKLLLVQRALAGGRRIGEVAGLGNDQIRALLKDDAAVTRIEMATRPKAANPLSEYLDSVHNLNPEALQASLSRAAARLGGEAFISQVVGPLMREIGELWSQGMLDPYLEHCSTAIVRKSLQEMLFAAPGKEGAPVLVVATPSGQLHEIGALMAGALASVRGWRVLYLGVDLPAEDIASAARRSHARAVALSVIYPGNDPKVQAELDKLARLLHGKSLLIVGGAAAKSYSDSLLRSGAALFEDTETFLDSLTRLLTNP</sequence>
<dbReference type="Proteomes" id="UP000547674">
    <property type="component" value="Unassembled WGS sequence"/>
</dbReference>
<dbReference type="SMART" id="SM00422">
    <property type="entry name" value="HTH_MERR"/>
    <property type="match status" value="1"/>
</dbReference>
<dbReference type="PROSITE" id="PS51332">
    <property type="entry name" value="B12_BINDING"/>
    <property type="match status" value="1"/>
</dbReference>
<dbReference type="InterPro" id="IPR036594">
    <property type="entry name" value="Meth_synthase_dom"/>
</dbReference>